<name>A0ABT9AAV6_9BACT</name>
<accession>A0ABT9AAV6</accession>
<proteinExistence type="predicted"/>
<gene>
    <name evidence="1" type="ORF">Q5H92_09035</name>
</gene>
<reference evidence="1" key="1">
    <citation type="submission" date="2023-07" db="EMBL/GenBank/DDBJ databases">
        <authorList>
            <person name="Kim M.K."/>
        </authorList>
    </citation>
    <scope>NUCLEOTIDE SEQUENCE</scope>
    <source>
        <strain evidence="1">M29</strain>
    </source>
</reference>
<evidence type="ECO:0000313" key="1">
    <source>
        <dbReference type="EMBL" id="MDO7846499.1"/>
    </source>
</evidence>
<comment type="caution">
    <text evidence="1">The sequence shown here is derived from an EMBL/GenBank/DDBJ whole genome shotgun (WGS) entry which is preliminary data.</text>
</comment>
<keyword evidence="2" id="KW-1185">Reference proteome</keyword>
<dbReference type="Proteomes" id="UP001167796">
    <property type="component" value="Unassembled WGS sequence"/>
</dbReference>
<evidence type="ECO:0000313" key="2">
    <source>
        <dbReference type="Proteomes" id="UP001167796"/>
    </source>
</evidence>
<dbReference type="EMBL" id="JAUQSX010000004">
    <property type="protein sequence ID" value="MDO7846499.1"/>
    <property type="molecule type" value="Genomic_DNA"/>
</dbReference>
<sequence>MQNQLKSFVYFSSQPLGCDYILRDVISNKLHPCHEAVMHDIASISQSELSEFVNKFEIERLIGRSNDKEFEKRVWFIESALRDAIVKERVTSLIDGDDVLRPSPYDGQEFEGVFVSDKKLVSIKDFDYSNHGLTLGNAVFQLCPSLPQNNSSYWLFELICQEAFRSNLDFKLRLDPIVKMPKEEFSPMFYKMWVYGRELNWDRIAQLKQEEFGQWLNEDSTSAKSIEATDFVWQPSKSEIHFTCEELPKDEFSDTRGSRYFHAIFDRQTGQVIHCDGALRFYSQTELKNRKQFHVRHAEVRRVGKRVKLFQIDEPISQQLFMNLATTFLVWNEDALAYFN</sequence>
<protein>
    <recommendedName>
        <fullName evidence="3">WYL domain-containing protein</fullName>
    </recommendedName>
</protein>
<dbReference type="RefSeq" id="WP_305011187.1">
    <property type="nucleotide sequence ID" value="NZ_JAUQSX010000004.1"/>
</dbReference>
<organism evidence="1 2">
    <name type="scientific">Hymenobacter mellowenesis</name>
    <dbReference type="NCBI Taxonomy" id="3063995"/>
    <lineage>
        <taxon>Bacteria</taxon>
        <taxon>Pseudomonadati</taxon>
        <taxon>Bacteroidota</taxon>
        <taxon>Cytophagia</taxon>
        <taxon>Cytophagales</taxon>
        <taxon>Hymenobacteraceae</taxon>
        <taxon>Hymenobacter</taxon>
    </lineage>
</organism>
<evidence type="ECO:0008006" key="3">
    <source>
        <dbReference type="Google" id="ProtNLM"/>
    </source>
</evidence>